<evidence type="ECO:0000313" key="4">
    <source>
        <dbReference type="Proteomes" id="UP001162164"/>
    </source>
</evidence>
<proteinExistence type="predicted"/>
<evidence type="ECO:0000256" key="1">
    <source>
        <dbReference type="SAM" id="Phobius"/>
    </source>
</evidence>
<organism evidence="3 4">
    <name type="scientific">Molorchus minor</name>
    <dbReference type="NCBI Taxonomy" id="1323400"/>
    <lineage>
        <taxon>Eukaryota</taxon>
        <taxon>Metazoa</taxon>
        <taxon>Ecdysozoa</taxon>
        <taxon>Arthropoda</taxon>
        <taxon>Hexapoda</taxon>
        <taxon>Insecta</taxon>
        <taxon>Pterygota</taxon>
        <taxon>Neoptera</taxon>
        <taxon>Endopterygota</taxon>
        <taxon>Coleoptera</taxon>
        <taxon>Polyphaga</taxon>
        <taxon>Cucujiformia</taxon>
        <taxon>Chrysomeloidea</taxon>
        <taxon>Cerambycidae</taxon>
        <taxon>Lamiinae</taxon>
        <taxon>Monochamini</taxon>
        <taxon>Molorchus</taxon>
    </lineage>
</organism>
<sequence>MISSLTHMLACIKGIKAVAQTRGDSSLVKRSLQIKRILLNISLISTIGLIGFFLEHRLFCHNMAFSMFALCEYIIALANMAFHVAVILDFPTEHFVIAKGITTIQGSKSSKSE</sequence>
<keyword evidence="1" id="KW-0812">Transmembrane</keyword>
<dbReference type="PANTHER" id="PTHR12892">
    <property type="entry name" value="FGF RECEPTOR ACTIVATING PROTEIN 1"/>
    <property type="match status" value="1"/>
</dbReference>
<comment type="caution">
    <text evidence="3">The sequence shown here is derived from an EMBL/GenBank/DDBJ whole genome shotgun (WGS) entry which is preliminary data.</text>
</comment>
<feature type="transmembrane region" description="Helical" evidence="1">
    <location>
        <begin position="66"/>
        <end position="88"/>
    </location>
</feature>
<feature type="transmembrane region" description="Helical" evidence="1">
    <location>
        <begin position="37"/>
        <end position="54"/>
    </location>
</feature>
<keyword evidence="1" id="KW-0472">Membrane</keyword>
<dbReference type="PANTHER" id="PTHR12892:SF17">
    <property type="entry name" value="POST-GPI ATTACHMENT TO PROTEINS FACTOR 2-LIKE"/>
    <property type="match status" value="1"/>
</dbReference>
<dbReference type="Proteomes" id="UP001162164">
    <property type="component" value="Unassembled WGS sequence"/>
</dbReference>
<name>A0ABQ9JZY0_9CUCU</name>
<reference evidence="3" key="1">
    <citation type="journal article" date="2023" name="Insect Mol. Biol.">
        <title>Genome sequencing provides insights into the evolution of gene families encoding plant cell wall-degrading enzymes in longhorned beetles.</title>
        <authorList>
            <person name="Shin N.R."/>
            <person name="Okamura Y."/>
            <person name="Kirsch R."/>
            <person name="Pauchet Y."/>
        </authorList>
    </citation>
    <scope>NUCLEOTIDE SEQUENCE</scope>
    <source>
        <strain evidence="3">MMC_N1</strain>
    </source>
</reference>
<keyword evidence="4" id="KW-1185">Reference proteome</keyword>
<accession>A0ABQ9JZY0</accession>
<gene>
    <name evidence="3" type="ORF">NQ317_006715</name>
</gene>
<keyword evidence="1" id="KW-1133">Transmembrane helix</keyword>
<dbReference type="Pfam" id="PF10277">
    <property type="entry name" value="Frag1"/>
    <property type="match status" value="1"/>
</dbReference>
<protein>
    <recommendedName>
        <fullName evidence="2">CWH43-like N-terminal domain-containing protein</fullName>
    </recommendedName>
</protein>
<dbReference type="InterPro" id="IPR039545">
    <property type="entry name" value="PGAP2"/>
</dbReference>
<evidence type="ECO:0000259" key="2">
    <source>
        <dbReference type="Pfam" id="PF10277"/>
    </source>
</evidence>
<feature type="domain" description="CWH43-like N-terminal" evidence="2">
    <location>
        <begin position="2"/>
        <end position="92"/>
    </location>
</feature>
<dbReference type="EMBL" id="JAPWTJ010000055">
    <property type="protein sequence ID" value="KAJ8983911.1"/>
    <property type="molecule type" value="Genomic_DNA"/>
</dbReference>
<evidence type="ECO:0000313" key="3">
    <source>
        <dbReference type="EMBL" id="KAJ8983911.1"/>
    </source>
</evidence>
<dbReference type="InterPro" id="IPR019402">
    <property type="entry name" value="CWH43_N"/>
</dbReference>